<keyword evidence="2" id="KW-0808">Transferase</keyword>
<keyword evidence="3" id="KW-1185">Reference proteome</keyword>
<dbReference type="AlphaFoldDB" id="A0A540W735"/>
<evidence type="ECO:0000313" key="3">
    <source>
        <dbReference type="Proteomes" id="UP000319103"/>
    </source>
</evidence>
<dbReference type="InterPro" id="IPR000182">
    <property type="entry name" value="GNAT_dom"/>
</dbReference>
<name>A0A540W735_9ACTN</name>
<accession>A0A540W735</accession>
<dbReference type="EMBL" id="VIGB01000003">
    <property type="protein sequence ID" value="TQF04848.1"/>
    <property type="molecule type" value="Genomic_DNA"/>
</dbReference>
<gene>
    <name evidence="2" type="ORF">E6W39_24735</name>
</gene>
<organism evidence="2 3">
    <name type="scientific">Kitasatospora acidiphila</name>
    <dbReference type="NCBI Taxonomy" id="2567942"/>
    <lineage>
        <taxon>Bacteria</taxon>
        <taxon>Bacillati</taxon>
        <taxon>Actinomycetota</taxon>
        <taxon>Actinomycetes</taxon>
        <taxon>Kitasatosporales</taxon>
        <taxon>Streptomycetaceae</taxon>
        <taxon>Kitasatospora</taxon>
    </lineage>
</organism>
<evidence type="ECO:0000313" key="2">
    <source>
        <dbReference type="EMBL" id="TQF04848.1"/>
    </source>
</evidence>
<dbReference type="Gene3D" id="3.40.630.30">
    <property type="match status" value="1"/>
</dbReference>
<evidence type="ECO:0000259" key="1">
    <source>
        <dbReference type="PROSITE" id="PS51186"/>
    </source>
</evidence>
<dbReference type="InterPro" id="IPR016181">
    <property type="entry name" value="Acyl_CoA_acyltransferase"/>
</dbReference>
<dbReference type="Pfam" id="PF00583">
    <property type="entry name" value="Acetyltransf_1"/>
    <property type="match status" value="1"/>
</dbReference>
<comment type="caution">
    <text evidence="2">The sequence shown here is derived from an EMBL/GenBank/DDBJ whole genome shotgun (WGS) entry which is preliminary data.</text>
</comment>
<dbReference type="SUPFAM" id="SSF55729">
    <property type="entry name" value="Acyl-CoA N-acyltransferases (Nat)"/>
    <property type="match status" value="1"/>
</dbReference>
<dbReference type="GO" id="GO:0016747">
    <property type="term" value="F:acyltransferase activity, transferring groups other than amino-acyl groups"/>
    <property type="evidence" value="ECO:0007669"/>
    <property type="project" value="InterPro"/>
</dbReference>
<protein>
    <submittedName>
        <fullName evidence="2">GNAT family N-acetyltransferase</fullName>
    </submittedName>
</protein>
<proteinExistence type="predicted"/>
<dbReference type="OrthoDB" id="4966223at2"/>
<dbReference type="Proteomes" id="UP000319103">
    <property type="component" value="Unassembled WGS sequence"/>
</dbReference>
<sequence>MIPELVRTWVAGWAVSRRTPQPMELPWGLYLDIGKPAQLGRHVLPEAEESAVRAAVEAVAVPHTWITVPMEPGEVAPWLPGGWVADEDESGHLMATELRVTNPAVPEGYAASEEVRDGVLYVQVHDAGGELAAKGQLALLGEAVVVDRVVTETAHRRRGLGDFVMRTLADRAVARGATLGVLGATDEGRALYETLGWKRYSALADCIYRPW</sequence>
<dbReference type="PROSITE" id="PS51186">
    <property type="entry name" value="GNAT"/>
    <property type="match status" value="1"/>
</dbReference>
<reference evidence="2 3" key="1">
    <citation type="submission" date="2019-06" db="EMBL/GenBank/DDBJ databases">
        <title>Description of Kitasatospora acidophila sp. nov. isolated from pine grove soil, and reclassification of Streptomyces novaecaesareae to Kitasatospora novaeceasareae comb. nov.</title>
        <authorList>
            <person name="Kim M.J."/>
        </authorList>
    </citation>
    <scope>NUCLEOTIDE SEQUENCE [LARGE SCALE GENOMIC DNA]</scope>
    <source>
        <strain evidence="2 3">MMS16-CNU292</strain>
    </source>
</reference>
<feature type="domain" description="N-acetyltransferase" evidence="1">
    <location>
        <begin position="80"/>
        <end position="211"/>
    </location>
</feature>